<gene>
    <name evidence="2" type="ORF">SAMN05421665_1356</name>
</gene>
<dbReference type="InterPro" id="IPR029024">
    <property type="entry name" value="TerB-like"/>
</dbReference>
<evidence type="ECO:0000259" key="1">
    <source>
        <dbReference type="Pfam" id="PF05099"/>
    </source>
</evidence>
<sequence>MFQDFLRRLTAPAPAPMNEIDSCLALGALLVRVARTDGDYAQVEIQQIDQALMTRYSLSASEAASLRAECEELEAQAPDTVRFTRAIKEAVSYENRLSVIEALWSVVMADGVRDDEEDSMMRMTASLLGVSDQDSHSARIKVSAK</sequence>
<dbReference type="STRING" id="287098.SAMN05421665_1356"/>
<dbReference type="Pfam" id="PF05099">
    <property type="entry name" value="TerB"/>
    <property type="match status" value="1"/>
</dbReference>
<dbReference type="AlphaFoldDB" id="A0A1R3WU22"/>
<evidence type="ECO:0000313" key="2">
    <source>
        <dbReference type="EMBL" id="SIT81925.1"/>
    </source>
</evidence>
<dbReference type="Proteomes" id="UP000186997">
    <property type="component" value="Unassembled WGS sequence"/>
</dbReference>
<evidence type="ECO:0000313" key="3">
    <source>
        <dbReference type="Proteomes" id="UP000186997"/>
    </source>
</evidence>
<dbReference type="RefSeq" id="WP_076658924.1">
    <property type="nucleotide sequence ID" value="NZ_FTPR01000001.1"/>
</dbReference>
<dbReference type="InterPro" id="IPR007791">
    <property type="entry name" value="DjlA_N"/>
</dbReference>
<name>A0A1R3WU22_9RHOB</name>
<dbReference type="Gene3D" id="1.10.3680.10">
    <property type="entry name" value="TerB-like"/>
    <property type="match status" value="1"/>
</dbReference>
<protein>
    <submittedName>
        <fullName evidence="2">Uncharacterized conserved protein, tellurite resistance protein B (TerB) family</fullName>
    </submittedName>
</protein>
<accession>A0A1R3WU22</accession>
<reference evidence="3" key="1">
    <citation type="submission" date="2017-01" db="EMBL/GenBank/DDBJ databases">
        <authorList>
            <person name="Varghese N."/>
            <person name="Submissions S."/>
        </authorList>
    </citation>
    <scope>NUCLEOTIDE SEQUENCE [LARGE SCALE GENOMIC DNA]</scope>
    <source>
        <strain evidence="3">DSM 29591</strain>
    </source>
</reference>
<dbReference type="OrthoDB" id="5402150at2"/>
<keyword evidence="3" id="KW-1185">Reference proteome</keyword>
<organism evidence="2 3">
    <name type="scientific">Yoonia rosea</name>
    <dbReference type="NCBI Taxonomy" id="287098"/>
    <lineage>
        <taxon>Bacteria</taxon>
        <taxon>Pseudomonadati</taxon>
        <taxon>Pseudomonadota</taxon>
        <taxon>Alphaproteobacteria</taxon>
        <taxon>Rhodobacterales</taxon>
        <taxon>Paracoccaceae</taxon>
        <taxon>Yoonia</taxon>
    </lineage>
</organism>
<feature type="domain" description="Co-chaperone DjlA N-terminal" evidence="1">
    <location>
        <begin position="24"/>
        <end position="139"/>
    </location>
</feature>
<dbReference type="CDD" id="cd07313">
    <property type="entry name" value="terB_like_2"/>
    <property type="match status" value="1"/>
</dbReference>
<dbReference type="EMBL" id="FTPR01000001">
    <property type="protein sequence ID" value="SIT81925.1"/>
    <property type="molecule type" value="Genomic_DNA"/>
</dbReference>
<dbReference type="SUPFAM" id="SSF158682">
    <property type="entry name" value="TerB-like"/>
    <property type="match status" value="1"/>
</dbReference>
<proteinExistence type="predicted"/>